<evidence type="ECO:0000313" key="3">
    <source>
        <dbReference type="Proteomes" id="UP000292985"/>
    </source>
</evidence>
<keyword evidence="1" id="KW-0472">Membrane</keyword>
<evidence type="ECO:0000313" key="2">
    <source>
        <dbReference type="EMBL" id="RYT46422.1"/>
    </source>
</evidence>
<organism evidence="2 3">
    <name type="scientific">Citrobacter amalonaticus</name>
    <dbReference type="NCBI Taxonomy" id="35703"/>
    <lineage>
        <taxon>Bacteria</taxon>
        <taxon>Pseudomonadati</taxon>
        <taxon>Pseudomonadota</taxon>
        <taxon>Gammaproteobacteria</taxon>
        <taxon>Enterobacterales</taxon>
        <taxon>Enterobacteriaceae</taxon>
        <taxon>Citrobacter</taxon>
    </lineage>
</organism>
<keyword evidence="3" id="KW-1185">Reference proteome</keyword>
<gene>
    <name evidence="2" type="ORF">EAJ18_01765</name>
</gene>
<feature type="transmembrane region" description="Helical" evidence="1">
    <location>
        <begin position="35"/>
        <end position="54"/>
    </location>
</feature>
<sequence length="68" mass="7895">MQFLLLYLICGLPLGLFEFVSVLLVRDGGSVWLKAIYGVIAVLLWPLIFAVLFVPERILCKWRRVWDD</sequence>
<comment type="caution">
    <text evidence="2">The sequence shown here is derived from an EMBL/GenBank/DDBJ whole genome shotgun (WGS) entry which is preliminary data.</text>
</comment>
<evidence type="ECO:0000256" key="1">
    <source>
        <dbReference type="SAM" id="Phobius"/>
    </source>
</evidence>
<protein>
    <submittedName>
        <fullName evidence="2">Uncharacterized protein</fullName>
    </submittedName>
</protein>
<dbReference type="EMBL" id="RCYA01000001">
    <property type="protein sequence ID" value="RYT46422.1"/>
    <property type="molecule type" value="Genomic_DNA"/>
</dbReference>
<keyword evidence="1" id="KW-1133">Transmembrane helix</keyword>
<reference evidence="2 3" key="1">
    <citation type="journal article" date="2019" name="Science, e1252229">
        <title>Invertible promoters mediate bacterial phase variation, antibiotic resistance, and host adaptation in the gut.</title>
        <authorList>
            <person name="Jiang X."/>
            <person name="Hall A.B."/>
            <person name="Arthur T.D."/>
            <person name="Plichta D.R."/>
            <person name="Covington C.T."/>
            <person name="Poyet M."/>
            <person name="Crothers J."/>
            <person name="Moses P.L."/>
            <person name="Tolonen A.C."/>
            <person name="Vlamakis H."/>
            <person name="Alm E.J."/>
            <person name="Xavier R.J."/>
        </authorList>
    </citation>
    <scope>NUCLEOTIDE SEQUENCE [LARGE SCALE GENOMIC DNA]</scope>
    <source>
        <strain evidence="3">ca_0067</strain>
    </source>
</reference>
<keyword evidence="1" id="KW-0812">Transmembrane</keyword>
<proteinExistence type="predicted"/>
<dbReference type="Proteomes" id="UP000292985">
    <property type="component" value="Unassembled WGS sequence"/>
</dbReference>
<accession>A0ABY0I256</accession>
<name>A0ABY0I256_CITAM</name>